<dbReference type="GO" id="GO:0016052">
    <property type="term" value="P:carbohydrate catabolic process"/>
    <property type="evidence" value="ECO:0007669"/>
    <property type="project" value="InterPro"/>
</dbReference>
<dbReference type="InterPro" id="IPR017853">
    <property type="entry name" value="GH"/>
</dbReference>
<organism evidence="3 4">
    <name type="scientific">Bifidobacterium saguini DSM 23967</name>
    <dbReference type="NCBI Taxonomy" id="1437607"/>
    <lineage>
        <taxon>Bacteria</taxon>
        <taxon>Bacillati</taxon>
        <taxon>Actinomycetota</taxon>
        <taxon>Actinomycetes</taxon>
        <taxon>Bifidobacteriales</taxon>
        <taxon>Bifidobacteriaceae</taxon>
        <taxon>Bifidobacterium</taxon>
    </lineage>
</organism>
<dbReference type="SUPFAM" id="SSF51445">
    <property type="entry name" value="(Trans)glycosidases"/>
    <property type="match status" value="1"/>
</dbReference>
<dbReference type="PANTHER" id="PTHR43053">
    <property type="entry name" value="GLYCOSIDASE FAMILY 31"/>
    <property type="match status" value="1"/>
</dbReference>
<dbReference type="InterPro" id="IPR050985">
    <property type="entry name" value="Alpha-glycosidase_related"/>
</dbReference>
<sequence>MSSVSIGNGHIEYKFFYSKDVPLSAEAVALEGRQNESARMVLFPHRIPVVEIMAAGRGEGHWITSTRLVQTSLGAALRVSSVESREDKDASYCNIHMNSEQYGLEAVLHLTLFHTANALRASVDITNTWDDSLVLESVTPFSTSFGTTLENKKTDFSSWSSYECTNECIGEGRWVKTPVRRFCPALHPELSQRDPQGCHAVFSEGTFSTGTSSPVGVLESERLNMAWAFQIENNGGWRWEFGEDRSDGYFALSGPTWRNNTWSRTLGKDETFSTVPVSICFGTDFHEAMAGLTRYRRAVRSQMGRSSSPIIIFNDYMNTINGDPTTEKLLPLIDQAADLGIEVFCVDCGWYDDSGDWWPSVGEWKPSTTRFPHGLKEVIDRIKDKGMIAGLWLEPESVGIESPVASQLPDEAFFLHDGKRMVEQKRLMLDYRNPMVIDRMNSIVDGLIDEYGVGYFKFDFNIRPGSGTTYAADSSGDGLLEHGRAYLRWIDSLYARHPGLIIENCSAGGGRTDFAQASHFQLLSTSDQQDYRLYPVISTAAPMTMLPEQAGNWAYPERDMNAEQFAFALCNTMIGHYFLSGYVNTFSEWQNNMVRESIEAYSKEVAPHIVQSEPFWPLGMPAWDSQKVSFGLKDSNTVIVAVWGRNAAEKTTVLLIPGAAGHDASIDVLFPRSLEVDSWAPHWNRELGALTVDVPEREFRARIFSLSLK</sequence>
<dbReference type="OrthoDB" id="9758822at2"/>
<evidence type="ECO:0000256" key="2">
    <source>
        <dbReference type="ARBA" id="ARBA00023295"/>
    </source>
</evidence>
<keyword evidence="1 3" id="KW-0378">Hydrolase</keyword>
<evidence type="ECO:0000313" key="3">
    <source>
        <dbReference type="EMBL" id="KFI93892.1"/>
    </source>
</evidence>
<reference evidence="3 4" key="1">
    <citation type="submission" date="2014-03" db="EMBL/GenBank/DDBJ databases">
        <title>Genomics of Bifidobacteria.</title>
        <authorList>
            <person name="Ventura M."/>
            <person name="Milani C."/>
            <person name="Lugli G.A."/>
        </authorList>
    </citation>
    <scope>NUCLEOTIDE SEQUENCE [LARGE SCALE GENOMIC DNA]</scope>
    <source>
        <strain evidence="3 4">DSM 23967</strain>
    </source>
</reference>
<protein>
    <submittedName>
        <fullName evidence="3">Glycosidase</fullName>
        <ecNumber evidence="3">3.2.1.22</ecNumber>
    </submittedName>
</protein>
<dbReference type="EC" id="3.2.1.22" evidence="3"/>
<dbReference type="GO" id="GO:0004557">
    <property type="term" value="F:alpha-galactosidase activity"/>
    <property type="evidence" value="ECO:0007669"/>
    <property type="project" value="UniProtKB-EC"/>
</dbReference>
<dbReference type="Gene3D" id="3.20.20.70">
    <property type="entry name" value="Aldolase class I"/>
    <property type="match status" value="1"/>
</dbReference>
<dbReference type="InterPro" id="IPR013785">
    <property type="entry name" value="Aldolase_TIM"/>
</dbReference>
<dbReference type="STRING" id="1437607.BISA_1716"/>
<dbReference type="PANTHER" id="PTHR43053:SF3">
    <property type="entry name" value="ALPHA-GALACTOSIDASE C-RELATED"/>
    <property type="match status" value="1"/>
</dbReference>
<name>A0A087DEE2_9BIFI</name>
<evidence type="ECO:0000313" key="4">
    <source>
        <dbReference type="Proteomes" id="UP000029066"/>
    </source>
</evidence>
<dbReference type="AlphaFoldDB" id="A0A087DEE2"/>
<dbReference type="Gene3D" id="2.70.98.60">
    <property type="entry name" value="alpha-galactosidase from lactobacil brevis"/>
    <property type="match status" value="1"/>
</dbReference>
<comment type="caution">
    <text evidence="3">The sequence shown here is derived from an EMBL/GenBank/DDBJ whole genome shotgun (WGS) entry which is preliminary data.</text>
</comment>
<dbReference type="Pfam" id="PF02065">
    <property type="entry name" value="Melibiase"/>
    <property type="match status" value="1"/>
</dbReference>
<dbReference type="CDD" id="cd14791">
    <property type="entry name" value="GH36"/>
    <property type="match status" value="1"/>
</dbReference>
<dbReference type="EMBL" id="JGZN01000004">
    <property type="protein sequence ID" value="KFI93892.1"/>
    <property type="molecule type" value="Genomic_DNA"/>
</dbReference>
<proteinExistence type="predicted"/>
<dbReference type="InterPro" id="IPR002252">
    <property type="entry name" value="Glyco_hydro_36"/>
</dbReference>
<dbReference type="RefSeq" id="WP_152597258.1">
    <property type="nucleotide sequence ID" value="NZ_JDUT01000009.1"/>
</dbReference>
<dbReference type="PRINTS" id="PR00743">
    <property type="entry name" value="GLHYDRLASE36"/>
</dbReference>
<accession>A0A087DEE2</accession>
<evidence type="ECO:0000256" key="1">
    <source>
        <dbReference type="ARBA" id="ARBA00022801"/>
    </source>
</evidence>
<keyword evidence="2 3" id="KW-0326">Glycosidase</keyword>
<gene>
    <name evidence="3" type="ORF">BISA_1716</name>
</gene>
<dbReference type="InterPro" id="IPR038417">
    <property type="entry name" value="Alpga-gal_N_sf"/>
</dbReference>
<dbReference type="Proteomes" id="UP000029066">
    <property type="component" value="Unassembled WGS sequence"/>
</dbReference>